<name>A0A7J9GID3_9ROSI</name>
<comment type="caution">
    <text evidence="1">The sequence shown here is derived from an EMBL/GenBank/DDBJ whole genome shotgun (WGS) entry which is preliminary data.</text>
</comment>
<reference evidence="1 2" key="1">
    <citation type="journal article" date="2019" name="Genome Biol. Evol.">
        <title>Insights into the evolution of the New World diploid cottons (Gossypium, subgenus Houzingenia) based on genome sequencing.</title>
        <authorList>
            <person name="Grover C.E."/>
            <person name="Arick M.A. 2nd"/>
            <person name="Thrash A."/>
            <person name="Conover J.L."/>
            <person name="Sanders W.S."/>
            <person name="Peterson D.G."/>
            <person name="Frelichowski J.E."/>
            <person name="Scheffler J.A."/>
            <person name="Scheffler B.E."/>
            <person name="Wendel J.F."/>
        </authorList>
    </citation>
    <scope>NUCLEOTIDE SEQUENCE [LARGE SCALE GENOMIC DNA]</scope>
    <source>
        <strain evidence="1">0</strain>
        <tissue evidence="1">Leaf</tissue>
    </source>
</reference>
<sequence>MEKADSSRRASKNQLNPLPVLAILAKDVGELAVHEKQ</sequence>
<evidence type="ECO:0000313" key="1">
    <source>
        <dbReference type="EMBL" id="MBA0797319.1"/>
    </source>
</evidence>
<proteinExistence type="predicted"/>
<evidence type="ECO:0000313" key="2">
    <source>
        <dbReference type="Proteomes" id="UP000593560"/>
    </source>
</evidence>
<dbReference type="Proteomes" id="UP000593560">
    <property type="component" value="Unassembled WGS sequence"/>
</dbReference>
<protein>
    <submittedName>
        <fullName evidence="1">Uncharacterized protein</fullName>
    </submittedName>
</protein>
<dbReference type="EMBL" id="JABFAD010000004">
    <property type="protein sequence ID" value="MBA0797319.1"/>
    <property type="molecule type" value="Genomic_DNA"/>
</dbReference>
<keyword evidence="2" id="KW-1185">Reference proteome</keyword>
<organism evidence="1 2">
    <name type="scientific">Gossypium harknessii</name>
    <dbReference type="NCBI Taxonomy" id="34285"/>
    <lineage>
        <taxon>Eukaryota</taxon>
        <taxon>Viridiplantae</taxon>
        <taxon>Streptophyta</taxon>
        <taxon>Embryophyta</taxon>
        <taxon>Tracheophyta</taxon>
        <taxon>Spermatophyta</taxon>
        <taxon>Magnoliopsida</taxon>
        <taxon>eudicotyledons</taxon>
        <taxon>Gunneridae</taxon>
        <taxon>Pentapetalae</taxon>
        <taxon>rosids</taxon>
        <taxon>malvids</taxon>
        <taxon>Malvales</taxon>
        <taxon>Malvaceae</taxon>
        <taxon>Malvoideae</taxon>
        <taxon>Gossypium</taxon>
    </lineage>
</organism>
<gene>
    <name evidence="1" type="ORF">Gohar_008032</name>
</gene>
<accession>A0A7J9GID3</accession>
<feature type="non-terminal residue" evidence="1">
    <location>
        <position position="37"/>
    </location>
</feature>
<dbReference type="AlphaFoldDB" id="A0A7J9GID3"/>